<dbReference type="EMBL" id="JBAMMX010000018">
    <property type="protein sequence ID" value="KAK6922655.1"/>
    <property type="molecule type" value="Genomic_DNA"/>
</dbReference>
<sequence>MEAQNYLPRRIRFSDIPPFPHRHQNPQNLKQNKQNRRNDNVIRFRLVMRDLSSFRFTNSIFTRTPQQLSLSLPNLQLRAPPSAAAMSGVAPTNISQSNEEEEPKGLPEKSPPPLPEKPMPGDCCGSGCVRCVWDIYYEELDAYNNYYKSKDKNSESESKSSS</sequence>
<evidence type="ECO:0000259" key="2">
    <source>
        <dbReference type="Pfam" id="PF09791"/>
    </source>
</evidence>
<feature type="compositionally biased region" description="Pro residues" evidence="1">
    <location>
        <begin position="109"/>
        <end position="118"/>
    </location>
</feature>
<evidence type="ECO:0000313" key="4">
    <source>
        <dbReference type="Proteomes" id="UP001370490"/>
    </source>
</evidence>
<proteinExistence type="predicted"/>
<dbReference type="InterPro" id="IPR039251">
    <property type="entry name" value="OXLD1"/>
</dbReference>
<dbReference type="AlphaFoldDB" id="A0AAN8UVH6"/>
<keyword evidence="4" id="KW-1185">Reference proteome</keyword>
<dbReference type="Pfam" id="PF09791">
    <property type="entry name" value="Oxidored-like"/>
    <property type="match status" value="1"/>
</dbReference>
<accession>A0AAN8UVH6</accession>
<dbReference type="InterPro" id="IPR019180">
    <property type="entry name" value="Oxidoreductase-like_N"/>
</dbReference>
<dbReference type="PANTHER" id="PTHR21193">
    <property type="entry name" value="OXIDOREDUCTASE-LIKE DOMAIN-CONTAINING PROTEIN 1"/>
    <property type="match status" value="1"/>
</dbReference>
<evidence type="ECO:0000313" key="3">
    <source>
        <dbReference type="EMBL" id="KAK6922655.1"/>
    </source>
</evidence>
<protein>
    <submittedName>
        <fullName evidence="3">Oxidoreductase-like, N-terminal</fullName>
    </submittedName>
</protein>
<gene>
    <name evidence="3" type="ORF">RJ641_010959</name>
</gene>
<reference evidence="3 4" key="1">
    <citation type="submission" date="2023-12" db="EMBL/GenBank/DDBJ databases">
        <title>A high-quality genome assembly for Dillenia turbinata (Dilleniales).</title>
        <authorList>
            <person name="Chanderbali A."/>
        </authorList>
    </citation>
    <scope>NUCLEOTIDE SEQUENCE [LARGE SCALE GENOMIC DNA]</scope>
    <source>
        <strain evidence="3">LSX21</strain>
        <tissue evidence="3">Leaf</tissue>
    </source>
</reference>
<feature type="region of interest" description="Disordered" evidence="1">
    <location>
        <begin position="82"/>
        <end position="119"/>
    </location>
</feature>
<dbReference type="PANTHER" id="PTHR21193:SF3">
    <property type="entry name" value="OXIDOREDUCTASE-LIKE DOMAIN-CONTAINING PROTEIN 1"/>
    <property type="match status" value="1"/>
</dbReference>
<organism evidence="3 4">
    <name type="scientific">Dillenia turbinata</name>
    <dbReference type="NCBI Taxonomy" id="194707"/>
    <lineage>
        <taxon>Eukaryota</taxon>
        <taxon>Viridiplantae</taxon>
        <taxon>Streptophyta</taxon>
        <taxon>Embryophyta</taxon>
        <taxon>Tracheophyta</taxon>
        <taxon>Spermatophyta</taxon>
        <taxon>Magnoliopsida</taxon>
        <taxon>eudicotyledons</taxon>
        <taxon>Gunneridae</taxon>
        <taxon>Pentapetalae</taxon>
        <taxon>Dilleniales</taxon>
        <taxon>Dilleniaceae</taxon>
        <taxon>Dillenia</taxon>
    </lineage>
</organism>
<feature type="region of interest" description="Disordered" evidence="1">
    <location>
        <begin position="1"/>
        <end position="37"/>
    </location>
</feature>
<name>A0AAN8UVH6_9MAGN</name>
<feature type="domain" description="Oxidoreductase-like" evidence="2">
    <location>
        <begin position="112"/>
        <end position="148"/>
    </location>
</feature>
<comment type="caution">
    <text evidence="3">The sequence shown here is derived from an EMBL/GenBank/DDBJ whole genome shotgun (WGS) entry which is preliminary data.</text>
</comment>
<evidence type="ECO:0000256" key="1">
    <source>
        <dbReference type="SAM" id="MobiDB-lite"/>
    </source>
</evidence>
<dbReference type="Proteomes" id="UP001370490">
    <property type="component" value="Unassembled WGS sequence"/>
</dbReference>